<sequence length="95" mass="10681">MNNKEFIAELAQRCGYTQEKTQNLVNILVEAMASNFDEGEAVSIPSFGTFEIKKRLERILVNPSTGKRMMVPPKLVLNFRPTPLVKEQLKKGGNS</sequence>
<evidence type="ECO:0000313" key="6">
    <source>
        <dbReference type="Proteomes" id="UP000029723"/>
    </source>
</evidence>
<dbReference type="SUPFAM" id="SSF47729">
    <property type="entry name" value="IHF-like DNA-binding proteins"/>
    <property type="match status" value="1"/>
</dbReference>
<reference evidence="5 6" key="1">
    <citation type="submission" date="2014-07" db="EMBL/GenBank/DDBJ databases">
        <authorList>
            <person name="McCorrison J."/>
            <person name="Sanka R."/>
            <person name="Torralba M."/>
            <person name="Gillis M."/>
            <person name="Haft D.H."/>
            <person name="Methe B."/>
            <person name="Sutton G."/>
            <person name="Nelson K.E."/>
        </authorList>
    </citation>
    <scope>NUCLEOTIDE SEQUENCE [LARGE SCALE GENOMIC DNA]</scope>
    <source>
        <strain evidence="5 6">S9-PR14</strain>
    </source>
</reference>
<accession>A0A098YTX0</accession>
<dbReference type="EMBL" id="JRPQ01000055">
    <property type="protein sequence ID" value="KGI22746.1"/>
    <property type="molecule type" value="Genomic_DNA"/>
</dbReference>
<evidence type="ECO:0000256" key="2">
    <source>
        <dbReference type="ARBA" id="ARBA00023067"/>
    </source>
</evidence>
<gene>
    <name evidence="5" type="ORF">HMPREF9304_02515</name>
</gene>
<protein>
    <submittedName>
        <fullName evidence="5">DNA-binding protein</fullName>
    </submittedName>
</protein>
<dbReference type="Gene3D" id="4.10.520.10">
    <property type="entry name" value="IHF-like DNA-binding proteins"/>
    <property type="match status" value="1"/>
</dbReference>
<dbReference type="GO" id="GO:0030261">
    <property type="term" value="P:chromosome condensation"/>
    <property type="evidence" value="ECO:0007669"/>
    <property type="project" value="UniProtKB-KW"/>
</dbReference>
<evidence type="ECO:0000256" key="1">
    <source>
        <dbReference type="ARBA" id="ARBA00010529"/>
    </source>
</evidence>
<dbReference type="PRINTS" id="PR01727">
    <property type="entry name" value="DNABINDINGHU"/>
</dbReference>
<dbReference type="SMART" id="SM00411">
    <property type="entry name" value="BHL"/>
    <property type="match status" value="1"/>
</dbReference>
<dbReference type="GO" id="GO:0003677">
    <property type="term" value="F:DNA binding"/>
    <property type="evidence" value="ECO:0007669"/>
    <property type="project" value="UniProtKB-KW"/>
</dbReference>
<dbReference type="OrthoDB" id="1095660at2"/>
<dbReference type="InterPro" id="IPR010992">
    <property type="entry name" value="IHF-like_DNA-bd_dom_sf"/>
</dbReference>
<keyword evidence="2" id="KW-0226">DNA condensation</keyword>
<dbReference type="Proteomes" id="UP000029723">
    <property type="component" value="Unassembled WGS sequence"/>
</dbReference>
<name>A0A098YTX0_9BACT</name>
<keyword evidence="3 5" id="KW-0238">DNA-binding</keyword>
<dbReference type="GO" id="GO:0030527">
    <property type="term" value="F:structural constituent of chromatin"/>
    <property type="evidence" value="ECO:0007669"/>
    <property type="project" value="InterPro"/>
</dbReference>
<comment type="caution">
    <text evidence="5">The sequence shown here is derived from an EMBL/GenBank/DDBJ whole genome shotgun (WGS) entry which is preliminary data.</text>
</comment>
<dbReference type="AlphaFoldDB" id="A0A098YTX0"/>
<dbReference type="RefSeq" id="WP_008125604.1">
    <property type="nucleotide sequence ID" value="NZ_JRPQ01000055.1"/>
</dbReference>
<evidence type="ECO:0000313" key="5">
    <source>
        <dbReference type="EMBL" id="KGI22746.1"/>
    </source>
</evidence>
<proteinExistence type="inferred from homology"/>
<dbReference type="InterPro" id="IPR000119">
    <property type="entry name" value="Hist_DNA-bd"/>
</dbReference>
<comment type="similarity">
    <text evidence="1 4">Belongs to the bacterial histone-like protein family.</text>
</comment>
<dbReference type="PANTHER" id="PTHR33175">
    <property type="entry name" value="DNA-BINDING PROTEIN HU"/>
    <property type="match status" value="1"/>
</dbReference>
<dbReference type="GO" id="GO:0005829">
    <property type="term" value="C:cytosol"/>
    <property type="evidence" value="ECO:0007669"/>
    <property type="project" value="TreeGrafter"/>
</dbReference>
<evidence type="ECO:0000256" key="3">
    <source>
        <dbReference type="ARBA" id="ARBA00023125"/>
    </source>
</evidence>
<evidence type="ECO:0000256" key="4">
    <source>
        <dbReference type="RuleBase" id="RU003939"/>
    </source>
</evidence>
<dbReference type="Pfam" id="PF00216">
    <property type="entry name" value="Bac_DNA_binding"/>
    <property type="match status" value="1"/>
</dbReference>
<organism evidence="5 6">
    <name type="scientific">Hoylesella timonensis S9-PR14</name>
    <dbReference type="NCBI Taxonomy" id="1401062"/>
    <lineage>
        <taxon>Bacteria</taxon>
        <taxon>Pseudomonadati</taxon>
        <taxon>Bacteroidota</taxon>
        <taxon>Bacteroidia</taxon>
        <taxon>Bacteroidales</taxon>
        <taxon>Prevotellaceae</taxon>
        <taxon>Hoylesella</taxon>
    </lineage>
</organism>
<dbReference type="CDD" id="cd13832">
    <property type="entry name" value="IHF"/>
    <property type="match status" value="1"/>
</dbReference>
<dbReference type="PANTHER" id="PTHR33175:SF3">
    <property type="entry name" value="DNA-BINDING PROTEIN HU-BETA"/>
    <property type="match status" value="1"/>
</dbReference>